<gene>
    <name evidence="1" type="ORF">ACFOY1_06770</name>
</gene>
<organism evidence="1 2">
    <name type="scientific">Candidimonas humi</name>
    <dbReference type="NCBI Taxonomy" id="683355"/>
    <lineage>
        <taxon>Bacteria</taxon>
        <taxon>Pseudomonadati</taxon>
        <taxon>Pseudomonadota</taxon>
        <taxon>Betaproteobacteria</taxon>
        <taxon>Burkholderiales</taxon>
        <taxon>Alcaligenaceae</taxon>
        <taxon>Candidimonas</taxon>
    </lineage>
</organism>
<evidence type="ECO:0000313" key="1">
    <source>
        <dbReference type="EMBL" id="MFC4200649.1"/>
    </source>
</evidence>
<keyword evidence="2" id="KW-1185">Reference proteome</keyword>
<comment type="caution">
    <text evidence="1">The sequence shown here is derived from an EMBL/GenBank/DDBJ whole genome shotgun (WGS) entry which is preliminary data.</text>
</comment>
<dbReference type="EMBL" id="JBHSBV010000002">
    <property type="protein sequence ID" value="MFC4200649.1"/>
    <property type="molecule type" value="Genomic_DNA"/>
</dbReference>
<accession>A0ABV8NXX0</accession>
<dbReference type="Proteomes" id="UP001595848">
    <property type="component" value="Unassembled WGS sequence"/>
</dbReference>
<protein>
    <submittedName>
        <fullName evidence="1">Uncharacterized protein</fullName>
    </submittedName>
</protein>
<reference evidence="2" key="1">
    <citation type="journal article" date="2019" name="Int. J. Syst. Evol. Microbiol.">
        <title>The Global Catalogue of Microorganisms (GCM) 10K type strain sequencing project: providing services to taxonomists for standard genome sequencing and annotation.</title>
        <authorList>
            <consortium name="The Broad Institute Genomics Platform"/>
            <consortium name="The Broad Institute Genome Sequencing Center for Infectious Disease"/>
            <person name="Wu L."/>
            <person name="Ma J."/>
        </authorList>
    </citation>
    <scope>NUCLEOTIDE SEQUENCE [LARGE SCALE GENOMIC DNA]</scope>
    <source>
        <strain evidence="2">LMG 24813</strain>
    </source>
</reference>
<sequence>MEAIATKRPVPTAILDESPEYREAMKHAHSLKTLTPIVPRRMLVPHAHDWAVAMKQMLARGR</sequence>
<proteinExistence type="predicted"/>
<dbReference type="RefSeq" id="WP_217964113.1">
    <property type="nucleotide sequence ID" value="NZ_JAHTBN010000003.1"/>
</dbReference>
<evidence type="ECO:0000313" key="2">
    <source>
        <dbReference type="Proteomes" id="UP001595848"/>
    </source>
</evidence>
<name>A0ABV8NXX0_9BURK</name>